<evidence type="ECO:0000313" key="2">
    <source>
        <dbReference type="EMBL" id="HFM99407.1"/>
    </source>
</evidence>
<keyword evidence="1" id="KW-1133">Transmembrane helix</keyword>
<proteinExistence type="predicted"/>
<feature type="transmembrane region" description="Helical" evidence="1">
    <location>
        <begin position="16"/>
        <end position="34"/>
    </location>
</feature>
<name>A0A7C3KGM4_9CYAN</name>
<evidence type="ECO:0000256" key="1">
    <source>
        <dbReference type="SAM" id="Phobius"/>
    </source>
</evidence>
<dbReference type="AlphaFoldDB" id="A0A7C3KGM4"/>
<accession>A0A7C3KGM4</accession>
<dbReference type="Pfam" id="PF14221">
    <property type="entry name" value="DUF4330"/>
    <property type="match status" value="1"/>
</dbReference>
<gene>
    <name evidence="2" type="ORF">ENR64_16920</name>
</gene>
<dbReference type="EMBL" id="DSRU01000241">
    <property type="protein sequence ID" value="HFM99407.1"/>
    <property type="molecule type" value="Genomic_DNA"/>
</dbReference>
<protein>
    <submittedName>
        <fullName evidence="2">DUF4330 domain-containing protein</fullName>
    </submittedName>
</protein>
<sequence length="172" mass="18509">MAIVDSKGRLFGKVNILDLGAVLVILAVILGVLLPSTTGVAQLGSTVKPVEFDVVVRNLSPKGPVAPIKAGDKTKLVIRNQPFGEVTVVSVQPMPRNVAVPQPDGTVKALPDPRPEAQYGQEYYVTLAGDARLTEDGPILGNNKLKQGVQVELEGFNYNYPNLYVHNVRVKE</sequence>
<dbReference type="InterPro" id="IPR025480">
    <property type="entry name" value="DUF4330"/>
</dbReference>
<keyword evidence="1" id="KW-0472">Membrane</keyword>
<reference evidence="2" key="1">
    <citation type="journal article" date="2020" name="mSystems">
        <title>Genome- and Community-Level Interaction Insights into Carbon Utilization and Element Cycling Functions of Hydrothermarchaeota in Hydrothermal Sediment.</title>
        <authorList>
            <person name="Zhou Z."/>
            <person name="Liu Y."/>
            <person name="Xu W."/>
            <person name="Pan J."/>
            <person name="Luo Z.H."/>
            <person name="Li M."/>
        </authorList>
    </citation>
    <scope>NUCLEOTIDE SEQUENCE [LARGE SCALE GENOMIC DNA]</scope>
    <source>
        <strain evidence="2">SpSt-418</strain>
    </source>
</reference>
<comment type="caution">
    <text evidence="2">The sequence shown here is derived from an EMBL/GenBank/DDBJ whole genome shotgun (WGS) entry which is preliminary data.</text>
</comment>
<keyword evidence="1" id="KW-0812">Transmembrane</keyword>
<organism evidence="2">
    <name type="scientific">Oscillatoriales cyanobacterium SpSt-418</name>
    <dbReference type="NCBI Taxonomy" id="2282169"/>
    <lineage>
        <taxon>Bacteria</taxon>
        <taxon>Bacillati</taxon>
        <taxon>Cyanobacteriota</taxon>
        <taxon>Cyanophyceae</taxon>
        <taxon>Oscillatoriophycideae</taxon>
        <taxon>Oscillatoriales</taxon>
    </lineage>
</organism>